<dbReference type="SUPFAM" id="SSF52540">
    <property type="entry name" value="P-loop containing nucleoside triphosphate hydrolases"/>
    <property type="match status" value="2"/>
</dbReference>
<dbReference type="GO" id="GO:0005524">
    <property type="term" value="F:ATP binding"/>
    <property type="evidence" value="ECO:0007669"/>
    <property type="project" value="UniProtKB-UniRule"/>
</dbReference>
<dbReference type="InterPro" id="IPR005259">
    <property type="entry name" value="PriA"/>
</dbReference>
<comment type="catalytic activity">
    <reaction evidence="12">
        <text>Couples ATP hydrolysis with the unwinding of duplex DNA by translocating in the 3'-5' direction.</text>
        <dbReference type="EC" id="5.6.2.4"/>
    </reaction>
</comment>
<evidence type="ECO:0000256" key="7">
    <source>
        <dbReference type="ARBA" id="ARBA00022833"/>
    </source>
</evidence>
<keyword evidence="9 12" id="KW-0238">DNA-binding</keyword>
<evidence type="ECO:0000256" key="6">
    <source>
        <dbReference type="ARBA" id="ARBA00022806"/>
    </source>
</evidence>
<feature type="binding site" evidence="12">
    <location>
        <position position="659"/>
    </location>
    <ligand>
        <name>Zn(2+)</name>
        <dbReference type="ChEBI" id="CHEBI:29105"/>
        <label>2</label>
    </ligand>
</feature>
<feature type="binding site" evidence="12">
    <location>
        <position position="650"/>
    </location>
    <ligand>
        <name>Zn(2+)</name>
        <dbReference type="ChEBI" id="CHEBI:29105"/>
        <label>1</label>
    </ligand>
</feature>
<protein>
    <recommendedName>
        <fullName evidence="12">Replication restart protein PriA</fullName>
    </recommendedName>
    <alternativeName>
        <fullName evidence="12">ATP-dependent DNA helicase PriA</fullName>
        <ecNumber evidence="12">5.6.2.4</ecNumber>
    </alternativeName>
    <alternativeName>
        <fullName evidence="12">DNA 3'-5' helicase PriA</fullName>
    </alternativeName>
</protein>
<comment type="catalytic activity">
    <reaction evidence="11 12">
        <text>ATP + H2O = ADP + phosphate + H(+)</text>
        <dbReference type="Rhea" id="RHEA:13065"/>
        <dbReference type="ChEBI" id="CHEBI:15377"/>
        <dbReference type="ChEBI" id="CHEBI:15378"/>
        <dbReference type="ChEBI" id="CHEBI:30616"/>
        <dbReference type="ChEBI" id="CHEBI:43474"/>
        <dbReference type="ChEBI" id="CHEBI:456216"/>
        <dbReference type="EC" id="5.6.2.4"/>
    </reaction>
</comment>
<feature type="compositionally biased region" description="Low complexity" evidence="13">
    <location>
        <begin position="221"/>
        <end position="241"/>
    </location>
</feature>
<dbReference type="KEGG" id="pbj:VN24_20125"/>
<dbReference type="HAMAP" id="MF_00983">
    <property type="entry name" value="PriA"/>
    <property type="match status" value="1"/>
</dbReference>
<feature type="region of interest" description="Disordered" evidence="13">
    <location>
        <begin position="209"/>
        <end position="241"/>
    </location>
</feature>
<comment type="cofactor">
    <cofactor evidence="12">
        <name>Zn(2+)</name>
        <dbReference type="ChEBI" id="CHEBI:29105"/>
    </cofactor>
    <text evidence="12">Binds 2 zinc ions per subunit.</text>
</comment>
<keyword evidence="3 12" id="KW-0479">Metal-binding</keyword>
<dbReference type="NCBIfam" id="TIGR00595">
    <property type="entry name" value="priA"/>
    <property type="match status" value="1"/>
</dbReference>
<proteinExistence type="inferred from homology"/>
<evidence type="ECO:0000256" key="1">
    <source>
        <dbReference type="ARBA" id="ARBA00022515"/>
    </source>
</evidence>
<dbReference type="Pfam" id="PF18319">
    <property type="entry name" value="Zn_ribbon_PriA"/>
    <property type="match status" value="1"/>
</dbReference>
<dbReference type="Proteomes" id="UP000032633">
    <property type="component" value="Chromosome"/>
</dbReference>
<evidence type="ECO:0000256" key="8">
    <source>
        <dbReference type="ARBA" id="ARBA00022840"/>
    </source>
</evidence>
<dbReference type="SMART" id="SM00487">
    <property type="entry name" value="DEXDc"/>
    <property type="match status" value="1"/>
</dbReference>
<dbReference type="PANTHER" id="PTHR30580">
    <property type="entry name" value="PRIMOSOMAL PROTEIN N"/>
    <property type="match status" value="1"/>
</dbReference>
<dbReference type="GO" id="GO:0043138">
    <property type="term" value="F:3'-5' DNA helicase activity"/>
    <property type="evidence" value="ECO:0007669"/>
    <property type="project" value="UniProtKB-EC"/>
</dbReference>
<accession>A0A0D5NMF5</accession>
<dbReference type="Gene3D" id="3.40.50.300">
    <property type="entry name" value="P-loop containing nucleotide triphosphate hydrolases"/>
    <property type="match status" value="2"/>
</dbReference>
<dbReference type="GO" id="GO:0003677">
    <property type="term" value="F:DNA binding"/>
    <property type="evidence" value="ECO:0007669"/>
    <property type="project" value="UniProtKB-UniRule"/>
</dbReference>
<dbReference type="GO" id="GO:0008270">
    <property type="term" value="F:zinc ion binding"/>
    <property type="evidence" value="ECO:0007669"/>
    <property type="project" value="UniProtKB-UniRule"/>
</dbReference>
<dbReference type="GO" id="GO:0006270">
    <property type="term" value="P:DNA replication initiation"/>
    <property type="evidence" value="ECO:0007669"/>
    <property type="project" value="TreeGrafter"/>
</dbReference>
<dbReference type="InterPro" id="IPR011545">
    <property type="entry name" value="DEAD/DEAH_box_helicase_dom"/>
</dbReference>
<evidence type="ECO:0000259" key="15">
    <source>
        <dbReference type="PROSITE" id="PS51194"/>
    </source>
</evidence>
<dbReference type="EMBL" id="CP011058">
    <property type="protein sequence ID" value="AJY76456.1"/>
    <property type="molecule type" value="Genomic_DNA"/>
</dbReference>
<dbReference type="NCBIfam" id="NF004066">
    <property type="entry name" value="PRK05580.1-3"/>
    <property type="match status" value="1"/>
</dbReference>
<feature type="domain" description="Helicase C-terminal" evidence="15">
    <location>
        <begin position="682"/>
        <end position="836"/>
    </location>
</feature>
<sequence length="955" mass="103486">MIASVIVDVPSRQTDRPFDYKVPAEMRAWIETGSRVGVPFGGRVVQGFVVAVSEQTEMDPKRLKAIAELLDPTPPLRADLIELAEWISRKYVCTWTAALQAMIPGALKGKAERSVRFGAAALKALSPESAPQMRPTSGSLAAAAHGTDDASGSDVRYGHEAAAAEAGAGAESRNRGTADTYGAGVRHEHEAAAAKAVAGAETAAGTIARASDAAEPEGTDAAEPGLAAGSASGAGASGASEAGVSADMRGAFAALPSELVRELLRHGSIRLAALQERYPHAGDAVKSALRQGLLEEQTAIRDRLSVRKVLAVYPPPDRPAAEEALAALPKRAGKQREVLAFALDLEEPLPLQALLAETGASAGSVRALADKGMLDVREIKQERDPYAGREFVRTEPLPLTPGQQEVFERVAAAVDAESPQTFLLHGVTGSGKTEVYMQSIQHCLEQGKQAIVLVPEISLTPQMVERFKGRFGDMVAVLHSRLSNGERYDEWRKIRERRVEVAIGARSAVFAPFERIGLIVIDEEHESSYKQEETPKYHARDVAVRRAKQHGAVVVLGSATPSLETYAAAVRSAGPDGRPASLLPLPERVGARPMPPVAVVDMRQELKGGNRSMFSRALHEGLAARLERGEQSVLLLNRRGYSTFVMCRSCGYTATCPHCDITLTYHQRTRALRCHYCGHAEMAPRLCPSCGSEHIRYFGAGTQRVEEELAKLFPGIRVIRMDVDTTTEKGSHEKWLKLFGERKADVLLGTQMVAKGLDFPYVTLVGVIAADTSLGLPDFRAGERTFQLLTQVAGRAGRHHLPGEVVVQTYTPEHYAIQTAQQHDYETFVQDELKHRRMMGYPPFCRLILVTMSHEQLPLLSSVSERFAARLRELAALSGVLGSVQGPGQRAMELLGPVASPISRMKDRYRFQCMIKYRGNIDASGLIREALASFTEGAPKGQVQFSVDVDPHMIL</sequence>
<feature type="binding site" evidence="12">
    <location>
        <position position="656"/>
    </location>
    <ligand>
        <name>Zn(2+)</name>
        <dbReference type="ChEBI" id="CHEBI:29105"/>
        <label>2</label>
    </ligand>
</feature>
<dbReference type="InterPro" id="IPR041236">
    <property type="entry name" value="PriA_C"/>
</dbReference>
<reference evidence="17" key="2">
    <citation type="submission" date="2015-03" db="EMBL/GenBank/DDBJ databases">
        <title>Genome sequence of Paenibacillus beijingensis strain DSM 24997T.</title>
        <authorList>
            <person name="Kwak Y."/>
            <person name="Shin J.-H."/>
        </authorList>
    </citation>
    <scope>NUCLEOTIDE SEQUENCE [LARGE SCALE GENOMIC DNA]</scope>
    <source>
        <strain evidence="17">DSM 24997</strain>
    </source>
</reference>
<dbReference type="RefSeq" id="WP_045671882.1">
    <property type="nucleotide sequence ID" value="NZ_CP011058.1"/>
</dbReference>
<evidence type="ECO:0000256" key="11">
    <source>
        <dbReference type="ARBA" id="ARBA00048988"/>
    </source>
</evidence>
<keyword evidence="7 12" id="KW-0862">Zinc</keyword>
<evidence type="ECO:0000313" key="16">
    <source>
        <dbReference type="EMBL" id="AJY76456.1"/>
    </source>
</evidence>
<dbReference type="HOGENOM" id="CLU_013353_3_1_9"/>
<feature type="region of interest" description="Disordered" evidence="13">
    <location>
        <begin position="127"/>
        <end position="180"/>
    </location>
</feature>
<keyword evidence="6 12" id="KW-0347">Helicase</keyword>
<feature type="compositionally biased region" description="Low complexity" evidence="13">
    <location>
        <begin position="160"/>
        <end position="171"/>
    </location>
</feature>
<reference evidence="16 17" key="1">
    <citation type="journal article" date="2015" name="J. Biotechnol.">
        <title>Complete genome sequence of Paenibacillus beijingensis 7188(T) (=DSM 24997(T)), a novel rhizobacterium from jujube garden soil.</title>
        <authorList>
            <person name="Kwak Y."/>
            <person name="Shin J.H."/>
        </authorList>
    </citation>
    <scope>NUCLEOTIDE SEQUENCE [LARGE SCALE GENOMIC DNA]</scope>
    <source>
        <strain evidence="16 17">DSM 24997</strain>
    </source>
</reference>
<gene>
    <name evidence="12" type="primary">priA</name>
    <name evidence="16" type="ORF">VN24_20125</name>
</gene>
<dbReference type="AlphaFoldDB" id="A0A0D5NMF5"/>
<dbReference type="InterPro" id="IPR027417">
    <property type="entry name" value="P-loop_NTPase"/>
</dbReference>
<evidence type="ECO:0000256" key="3">
    <source>
        <dbReference type="ARBA" id="ARBA00022723"/>
    </source>
</evidence>
<keyword evidence="4 12" id="KW-0547">Nucleotide-binding</keyword>
<dbReference type="PROSITE" id="PS51192">
    <property type="entry name" value="HELICASE_ATP_BIND_1"/>
    <property type="match status" value="1"/>
</dbReference>
<feature type="binding site" evidence="12">
    <location>
        <position position="687"/>
    </location>
    <ligand>
        <name>Zn(2+)</name>
        <dbReference type="ChEBI" id="CHEBI:29105"/>
        <label>1</label>
    </ligand>
</feature>
<organism evidence="16 17">
    <name type="scientific">Paenibacillus beijingensis</name>
    <dbReference type="NCBI Taxonomy" id="1126833"/>
    <lineage>
        <taxon>Bacteria</taxon>
        <taxon>Bacillati</taxon>
        <taxon>Bacillota</taxon>
        <taxon>Bacilli</taxon>
        <taxon>Bacillales</taxon>
        <taxon>Paenibacillaceae</taxon>
        <taxon>Paenibacillus</taxon>
    </lineage>
</organism>
<feature type="binding site" evidence="12">
    <location>
        <position position="690"/>
    </location>
    <ligand>
        <name>Zn(2+)</name>
        <dbReference type="ChEBI" id="CHEBI:29105"/>
        <label>1</label>
    </ligand>
</feature>
<dbReference type="GO" id="GO:0006310">
    <property type="term" value="P:DNA recombination"/>
    <property type="evidence" value="ECO:0007669"/>
    <property type="project" value="InterPro"/>
</dbReference>
<evidence type="ECO:0000256" key="9">
    <source>
        <dbReference type="ARBA" id="ARBA00023125"/>
    </source>
</evidence>
<keyword evidence="1 12" id="KW-0639">Primosome</keyword>
<comment type="subunit">
    <text evidence="12">Component of the replication restart primosome.</text>
</comment>
<dbReference type="InterPro" id="IPR042115">
    <property type="entry name" value="PriA_3primeBD_sf"/>
</dbReference>
<dbReference type="GO" id="GO:1990077">
    <property type="term" value="C:primosome complex"/>
    <property type="evidence" value="ECO:0007669"/>
    <property type="project" value="UniProtKB-UniRule"/>
</dbReference>
<feature type="binding site" evidence="12">
    <location>
        <position position="674"/>
    </location>
    <ligand>
        <name>Zn(2+)</name>
        <dbReference type="ChEBI" id="CHEBI:29105"/>
        <label>2</label>
    </ligand>
</feature>
<keyword evidence="5 12" id="KW-0378">Hydrolase</keyword>
<dbReference type="EC" id="5.6.2.4" evidence="12"/>
<dbReference type="Pfam" id="PF17764">
    <property type="entry name" value="PriA_3primeBD"/>
    <property type="match status" value="1"/>
</dbReference>
<evidence type="ECO:0000259" key="14">
    <source>
        <dbReference type="PROSITE" id="PS51192"/>
    </source>
</evidence>
<name>A0A0D5NMF5_9BACL</name>
<comment type="similarity">
    <text evidence="12">Belongs to the helicase family. PriA subfamily.</text>
</comment>
<dbReference type="FunFam" id="3.40.1440.60:FF:000001">
    <property type="entry name" value="Primosomal protein N"/>
    <property type="match status" value="1"/>
</dbReference>
<dbReference type="PATRIC" id="fig|1126833.4.peg.4428"/>
<dbReference type="InterPro" id="IPR041222">
    <property type="entry name" value="PriA_3primeBD"/>
</dbReference>
<dbReference type="Pfam" id="PF18074">
    <property type="entry name" value="PriA_C"/>
    <property type="match status" value="1"/>
</dbReference>
<dbReference type="Gene3D" id="3.40.1440.60">
    <property type="entry name" value="PriA, 3(prime) DNA-binding domain"/>
    <property type="match status" value="1"/>
</dbReference>
<evidence type="ECO:0000256" key="4">
    <source>
        <dbReference type="ARBA" id="ARBA00022741"/>
    </source>
</evidence>
<dbReference type="Pfam" id="PF00270">
    <property type="entry name" value="DEAD"/>
    <property type="match status" value="1"/>
</dbReference>
<feature type="binding site" evidence="12">
    <location>
        <position position="647"/>
    </location>
    <ligand>
        <name>Zn(2+)</name>
        <dbReference type="ChEBI" id="CHEBI:29105"/>
        <label>1</label>
    </ligand>
</feature>
<dbReference type="STRING" id="1126833.VN24_20125"/>
<dbReference type="PROSITE" id="PS51194">
    <property type="entry name" value="HELICASE_CTER"/>
    <property type="match status" value="1"/>
</dbReference>
<keyword evidence="10 12" id="KW-0413">Isomerase</keyword>
<dbReference type="CDD" id="cd18804">
    <property type="entry name" value="SF2_C_priA"/>
    <property type="match status" value="1"/>
</dbReference>
<keyword evidence="17" id="KW-1185">Reference proteome</keyword>
<comment type="function">
    <text evidence="12">Initiates the restart of stalled replication forks, which reloads the replicative helicase on sites other than the origin of replication. Recognizes and binds to abandoned replication forks and remodels them to uncover a helicase loading site. Promotes assembly of the primosome at these replication forks.</text>
</comment>
<evidence type="ECO:0000256" key="5">
    <source>
        <dbReference type="ARBA" id="ARBA00022801"/>
    </source>
</evidence>
<dbReference type="InterPro" id="IPR014001">
    <property type="entry name" value="Helicase_ATP-bd"/>
</dbReference>
<feature type="binding site" evidence="12">
    <location>
        <position position="677"/>
    </location>
    <ligand>
        <name>Zn(2+)</name>
        <dbReference type="ChEBI" id="CHEBI:29105"/>
        <label>2</label>
    </ligand>
</feature>
<evidence type="ECO:0000256" key="12">
    <source>
        <dbReference type="HAMAP-Rule" id="MF_00983"/>
    </source>
</evidence>
<dbReference type="SMART" id="SM00490">
    <property type="entry name" value="HELICc"/>
    <property type="match status" value="1"/>
</dbReference>
<dbReference type="CDD" id="cd17929">
    <property type="entry name" value="DEXHc_priA"/>
    <property type="match status" value="1"/>
</dbReference>
<evidence type="ECO:0000313" key="17">
    <source>
        <dbReference type="Proteomes" id="UP000032633"/>
    </source>
</evidence>
<dbReference type="FunFam" id="3.40.50.300:FF:000489">
    <property type="entry name" value="Primosome assembly protein PriA"/>
    <property type="match status" value="1"/>
</dbReference>
<dbReference type="GO" id="GO:0006269">
    <property type="term" value="P:DNA replication, synthesis of primer"/>
    <property type="evidence" value="ECO:0007669"/>
    <property type="project" value="UniProtKB-KW"/>
</dbReference>
<evidence type="ECO:0000256" key="10">
    <source>
        <dbReference type="ARBA" id="ARBA00023235"/>
    </source>
</evidence>
<evidence type="ECO:0000256" key="13">
    <source>
        <dbReference type="SAM" id="MobiDB-lite"/>
    </source>
</evidence>
<keyword evidence="2 12" id="KW-0235">DNA replication</keyword>
<feature type="domain" description="Helicase ATP-binding" evidence="14">
    <location>
        <begin position="413"/>
        <end position="579"/>
    </location>
</feature>
<dbReference type="InterPro" id="IPR040498">
    <property type="entry name" value="PriA_CRR"/>
</dbReference>
<evidence type="ECO:0000256" key="2">
    <source>
        <dbReference type="ARBA" id="ARBA00022705"/>
    </source>
</evidence>
<keyword evidence="8 12" id="KW-0067">ATP-binding</keyword>
<dbReference type="PANTHER" id="PTHR30580:SF0">
    <property type="entry name" value="PRIMOSOMAL PROTEIN N"/>
    <property type="match status" value="1"/>
</dbReference>
<dbReference type="GO" id="GO:0016887">
    <property type="term" value="F:ATP hydrolysis activity"/>
    <property type="evidence" value="ECO:0007669"/>
    <property type="project" value="RHEA"/>
</dbReference>
<dbReference type="InterPro" id="IPR001650">
    <property type="entry name" value="Helicase_C-like"/>
</dbReference>
<dbReference type="Pfam" id="PF00271">
    <property type="entry name" value="Helicase_C"/>
    <property type="match status" value="1"/>
</dbReference>
<dbReference type="GO" id="GO:0006302">
    <property type="term" value="P:double-strand break repair"/>
    <property type="evidence" value="ECO:0007669"/>
    <property type="project" value="InterPro"/>
</dbReference>